<dbReference type="GO" id="GO:0006269">
    <property type="term" value="P:DNA replication, synthesis of primer"/>
    <property type="evidence" value="ECO:0007669"/>
    <property type="project" value="UniProtKB-KW"/>
</dbReference>
<dbReference type="PROSITE" id="PS50880">
    <property type="entry name" value="TOPRIM"/>
    <property type="match status" value="1"/>
</dbReference>
<dbReference type="SUPFAM" id="SSF110455">
    <property type="entry name" value="Toprim domain"/>
    <property type="match status" value="1"/>
</dbReference>
<evidence type="ECO:0000256" key="6">
    <source>
        <dbReference type="ARBA" id="ARBA00022723"/>
    </source>
</evidence>
<keyword evidence="12" id="KW-1185">Reference proteome</keyword>
<dbReference type="GO" id="GO:0000428">
    <property type="term" value="C:DNA-directed RNA polymerase complex"/>
    <property type="evidence" value="ECO:0007669"/>
    <property type="project" value="UniProtKB-KW"/>
</dbReference>
<dbReference type="SUPFAM" id="SSF52540">
    <property type="entry name" value="P-loop containing nucleoside triphosphate hydrolases"/>
    <property type="match status" value="1"/>
</dbReference>
<dbReference type="AlphaFoldDB" id="A0A1M5XNP7"/>
<keyword evidence="7" id="KW-0863">Zinc-finger</keyword>
<dbReference type="GO" id="GO:0003899">
    <property type="term" value="F:DNA-directed RNA polymerase activity"/>
    <property type="evidence" value="ECO:0007669"/>
    <property type="project" value="InterPro"/>
</dbReference>
<protein>
    <submittedName>
        <fullName evidence="11">CHC2 zinc finger</fullName>
    </submittedName>
</protein>
<dbReference type="CDD" id="cd00188">
    <property type="entry name" value="TOPRIM"/>
    <property type="match status" value="1"/>
</dbReference>
<keyword evidence="3" id="KW-0808">Transferase</keyword>
<gene>
    <name evidence="11" type="ORF">SAMN02745196_02347</name>
</gene>
<evidence type="ECO:0000256" key="7">
    <source>
        <dbReference type="ARBA" id="ARBA00022771"/>
    </source>
</evidence>
<feature type="domain" description="Toprim" evidence="10">
    <location>
        <begin position="178"/>
        <end position="259"/>
    </location>
</feature>
<dbReference type="InterPro" id="IPR050219">
    <property type="entry name" value="DnaG_primase"/>
</dbReference>
<name>A0A1M5XNP7_9CLOT</name>
<dbReference type="STRING" id="1121306.SAMN02745196_02347"/>
<dbReference type="Proteomes" id="UP000184526">
    <property type="component" value="Unassembled WGS sequence"/>
</dbReference>
<dbReference type="PROSITE" id="PS00675">
    <property type="entry name" value="SIGMA54_INTERACT_1"/>
    <property type="match status" value="1"/>
</dbReference>
<evidence type="ECO:0000256" key="5">
    <source>
        <dbReference type="ARBA" id="ARBA00022705"/>
    </source>
</evidence>
<dbReference type="InterPro" id="IPR002694">
    <property type="entry name" value="Znf_CHC2"/>
</dbReference>
<evidence type="ECO:0000256" key="2">
    <source>
        <dbReference type="ARBA" id="ARBA00022515"/>
    </source>
</evidence>
<evidence type="ECO:0000313" key="12">
    <source>
        <dbReference type="Proteomes" id="UP000184526"/>
    </source>
</evidence>
<dbReference type="Pfam" id="PF01807">
    <property type="entry name" value="Zn_ribbon_DnaG"/>
    <property type="match status" value="1"/>
</dbReference>
<dbReference type="PANTHER" id="PTHR30313">
    <property type="entry name" value="DNA PRIMASE"/>
    <property type="match status" value="1"/>
</dbReference>
<dbReference type="GO" id="GO:1990077">
    <property type="term" value="C:primosome complex"/>
    <property type="evidence" value="ECO:0007669"/>
    <property type="project" value="UniProtKB-KW"/>
</dbReference>
<dbReference type="CDD" id="cd00267">
    <property type="entry name" value="ABC_ATPase"/>
    <property type="match status" value="1"/>
</dbReference>
<dbReference type="Gene3D" id="3.40.1360.10">
    <property type="match status" value="1"/>
</dbReference>
<evidence type="ECO:0000256" key="9">
    <source>
        <dbReference type="ARBA" id="ARBA00023163"/>
    </source>
</evidence>
<dbReference type="RefSeq" id="WP_072832204.1">
    <property type="nucleotide sequence ID" value="NZ_FQXP01000009.1"/>
</dbReference>
<dbReference type="Gene3D" id="3.90.580.10">
    <property type="entry name" value="Zinc finger, CHC2-type domain"/>
    <property type="match status" value="1"/>
</dbReference>
<dbReference type="Pfam" id="PF01751">
    <property type="entry name" value="Toprim"/>
    <property type="match status" value="1"/>
</dbReference>
<keyword evidence="5" id="KW-0235">DNA replication</keyword>
<dbReference type="InterPro" id="IPR025662">
    <property type="entry name" value="Sigma_54_int_dom_ATP-bd_1"/>
</dbReference>
<evidence type="ECO:0000256" key="1">
    <source>
        <dbReference type="ARBA" id="ARBA00022478"/>
    </source>
</evidence>
<dbReference type="GO" id="GO:0003677">
    <property type="term" value="F:DNA binding"/>
    <property type="evidence" value="ECO:0007669"/>
    <property type="project" value="InterPro"/>
</dbReference>
<organism evidence="11 12">
    <name type="scientific">Clostridium collagenovorans DSM 3089</name>
    <dbReference type="NCBI Taxonomy" id="1121306"/>
    <lineage>
        <taxon>Bacteria</taxon>
        <taxon>Bacillati</taxon>
        <taxon>Bacillota</taxon>
        <taxon>Clostridia</taxon>
        <taxon>Eubacteriales</taxon>
        <taxon>Clostridiaceae</taxon>
        <taxon>Clostridium</taxon>
    </lineage>
</organism>
<evidence type="ECO:0000256" key="8">
    <source>
        <dbReference type="ARBA" id="ARBA00022833"/>
    </source>
</evidence>
<evidence type="ECO:0000256" key="4">
    <source>
        <dbReference type="ARBA" id="ARBA00022695"/>
    </source>
</evidence>
<evidence type="ECO:0000256" key="3">
    <source>
        <dbReference type="ARBA" id="ARBA00022679"/>
    </source>
</evidence>
<dbReference type="PANTHER" id="PTHR30313:SF2">
    <property type="entry name" value="DNA PRIMASE"/>
    <property type="match status" value="1"/>
</dbReference>
<keyword evidence="4" id="KW-0548">Nucleotidyltransferase</keyword>
<dbReference type="InterPro" id="IPR027417">
    <property type="entry name" value="P-loop_NTPase"/>
</dbReference>
<sequence length="844" mass="96852">MNDLSNFNLREFIERETGERFNAQGYIKCPFHSEKTPSLTVKYNASLCKDTFKCFGCEVYGDAIDFISKLKNFTYIEAKKYLGMSVNKSFGETLEDRIKKYAQWEISKFRKNNELVDVFTFVDENNEPKYFKVKFKLPDGSKQISYYHFEKDKIVNTRGVEELPYNLFNLINGVRSNKAIIVVEGEKDANTVNSILGQEYVATSIKGCKDLEVILKENYKPKIIIIGDTGRAGEKYKKQVYESFKDYAYDIRIVNLPGIKALGDNKDVTDWINIGHNKRDLLNAIKRSLNLKSKQDLQQDFNGIYKTVFKQKLDELLEFKKYITDFNVLEATRIKFVEEDEEGIRLKLQSINGEIIERVGDVTVFDDIRSFKNFLSTLELSFKGNIEDLTELKGWINRYFALDIEHVYEGMSFIEKDEEIYFVMEEGAIGKGGIDKSIKSIKSFKSMLEIPEITKKEFKLVRKYLFKFLPLEKSISIIGTLINDLAAYQNQAIKGNMHHLLIAGESGSGKSTILRNVIAPILNYDGNEIKSIGLITPFAFIRDLSEGNYPSLYDEFKPSSLDKYKVAKISEILRNLYDRSAVSRADKLYRTKRFDIRRPLILVGEEGYPNQEKALIERSCIVYLSKKERNEESSEAVNWIMKNEHLLNKLGRSLINVITNLSVKEYKNITEKVALELTELNGRPLNTAINICAGIEILNILGSKLRVERVGSYASYVVENLKNEVLENGRDVRSTVEQMLYLYNDMIETGRALGCESVVINRYSGLYIKTTEMIDQIQEHVARFNSDINPLKLRDFKKQASKSGYLIASSDKVIKVNGKAVKFDTYDAALIRELGLTAILSEEF</sequence>
<keyword evidence="9" id="KW-0804">Transcription</keyword>
<dbReference type="SUPFAM" id="SSF57783">
    <property type="entry name" value="Zinc beta-ribbon"/>
    <property type="match status" value="1"/>
</dbReference>
<proteinExistence type="predicted"/>
<dbReference type="SMART" id="SM00400">
    <property type="entry name" value="ZnF_CHCC"/>
    <property type="match status" value="1"/>
</dbReference>
<keyword evidence="2" id="KW-0639">Primosome</keyword>
<dbReference type="InterPro" id="IPR006171">
    <property type="entry name" value="TOPRIM_dom"/>
</dbReference>
<dbReference type="GO" id="GO:0005737">
    <property type="term" value="C:cytoplasm"/>
    <property type="evidence" value="ECO:0007669"/>
    <property type="project" value="TreeGrafter"/>
</dbReference>
<dbReference type="Gene3D" id="3.40.50.300">
    <property type="entry name" value="P-loop containing nucleotide triphosphate hydrolases"/>
    <property type="match status" value="1"/>
</dbReference>
<dbReference type="GO" id="GO:0008270">
    <property type="term" value="F:zinc ion binding"/>
    <property type="evidence" value="ECO:0007669"/>
    <property type="project" value="UniProtKB-KW"/>
</dbReference>
<dbReference type="EMBL" id="FQXP01000009">
    <property type="protein sequence ID" value="SHI01475.1"/>
    <property type="molecule type" value="Genomic_DNA"/>
</dbReference>
<evidence type="ECO:0000259" key="10">
    <source>
        <dbReference type="PROSITE" id="PS50880"/>
    </source>
</evidence>
<keyword evidence="6" id="KW-0479">Metal-binding</keyword>
<dbReference type="OrthoDB" id="9763644at2"/>
<keyword evidence="8" id="KW-0862">Zinc</keyword>
<evidence type="ECO:0000313" key="11">
    <source>
        <dbReference type="EMBL" id="SHI01475.1"/>
    </source>
</evidence>
<reference evidence="11 12" key="1">
    <citation type="submission" date="2016-11" db="EMBL/GenBank/DDBJ databases">
        <authorList>
            <person name="Jaros S."/>
            <person name="Januszkiewicz K."/>
            <person name="Wedrychowicz H."/>
        </authorList>
    </citation>
    <scope>NUCLEOTIDE SEQUENCE [LARGE SCALE GENOMIC DNA]</scope>
    <source>
        <strain evidence="11 12">DSM 3089</strain>
    </source>
</reference>
<accession>A0A1M5XNP7</accession>
<dbReference type="InterPro" id="IPR036977">
    <property type="entry name" value="DNA_primase_Znf_CHC2"/>
</dbReference>
<keyword evidence="1" id="KW-0240">DNA-directed RNA polymerase</keyword>
<dbReference type="SMART" id="SM00493">
    <property type="entry name" value="TOPRIM"/>
    <property type="match status" value="1"/>
</dbReference>